<dbReference type="SFLD" id="SFLDS00003">
    <property type="entry name" value="Haloacid_Dehalogenase"/>
    <property type="match status" value="1"/>
</dbReference>
<dbReference type="InterPro" id="IPR036412">
    <property type="entry name" value="HAD-like_sf"/>
</dbReference>
<sequence>MTSAPHPVPAPAAVPTDAFPDLAAPAPGWSPEGVVFDCDGILMDTEAVWARVQRELFERHDLAWSDDVQRRMMGWSAADVTDEIVRAAGADRAAVHAEVLRTEEEFLDGRIEPIEGAVETVRALAERLPVAVASNSTRTILGVKLETAGFAPHLSTWVSSEDVARGKPAPDVYAEAVRRLGLEPAQVLAVEDSVIGATSALTAGLVVTAVPSVPDGDPVPGHLAVASLTDPAFRALLERWLG</sequence>
<organism evidence="1 2">
    <name type="scientific">Kocuria flava</name>
    <dbReference type="NCBI Taxonomy" id="446860"/>
    <lineage>
        <taxon>Bacteria</taxon>
        <taxon>Bacillati</taxon>
        <taxon>Actinomycetota</taxon>
        <taxon>Actinomycetes</taxon>
        <taxon>Micrococcales</taxon>
        <taxon>Micrococcaceae</taxon>
        <taxon>Kocuria</taxon>
    </lineage>
</organism>
<evidence type="ECO:0000313" key="1">
    <source>
        <dbReference type="EMBL" id="PLC12082.1"/>
    </source>
</evidence>
<dbReference type="Proteomes" id="UP000234632">
    <property type="component" value="Unassembled WGS sequence"/>
</dbReference>
<dbReference type="CDD" id="cd07505">
    <property type="entry name" value="HAD_BPGM-like"/>
    <property type="match status" value="1"/>
</dbReference>
<dbReference type="SFLD" id="SFLDG01129">
    <property type="entry name" value="C1.5:_HAD__Beta-PGM__Phosphata"/>
    <property type="match status" value="1"/>
</dbReference>
<dbReference type="InterPro" id="IPR041492">
    <property type="entry name" value="HAD_2"/>
</dbReference>
<proteinExistence type="predicted"/>
<dbReference type="EMBL" id="LOMZ01000001">
    <property type="protein sequence ID" value="PLC12082.1"/>
    <property type="molecule type" value="Genomic_DNA"/>
</dbReference>
<dbReference type="Pfam" id="PF13419">
    <property type="entry name" value="HAD_2"/>
    <property type="match status" value="1"/>
</dbReference>
<name>A0A2N4T1H7_9MICC</name>
<accession>A0A2N4T1H7</accession>
<protein>
    <recommendedName>
        <fullName evidence="3">Haloacid dehalogenase</fullName>
    </recommendedName>
</protein>
<dbReference type="RefSeq" id="WP_101851746.1">
    <property type="nucleotide sequence ID" value="NZ_LOMZ01000001.1"/>
</dbReference>
<dbReference type="InterPro" id="IPR006439">
    <property type="entry name" value="HAD-SF_hydro_IA"/>
</dbReference>
<dbReference type="PANTHER" id="PTHR18901">
    <property type="entry name" value="2-DEOXYGLUCOSE-6-PHOSPHATE PHOSPHATASE 2"/>
    <property type="match status" value="1"/>
</dbReference>
<dbReference type="Gene3D" id="3.40.50.1000">
    <property type="entry name" value="HAD superfamily/HAD-like"/>
    <property type="match status" value="1"/>
</dbReference>
<evidence type="ECO:0008006" key="3">
    <source>
        <dbReference type="Google" id="ProtNLM"/>
    </source>
</evidence>
<dbReference type="InterPro" id="IPR023198">
    <property type="entry name" value="PGP-like_dom2"/>
</dbReference>
<evidence type="ECO:0000313" key="2">
    <source>
        <dbReference type="Proteomes" id="UP000234632"/>
    </source>
</evidence>
<dbReference type="AlphaFoldDB" id="A0A2N4T1H7"/>
<reference evidence="1 2" key="1">
    <citation type="submission" date="2015-12" db="EMBL/GenBank/DDBJ databases">
        <authorList>
            <person name="Shamseldin A."/>
            <person name="Moawad H."/>
            <person name="Abd El-Rahim W.M."/>
            <person name="Sadowsky M.J."/>
        </authorList>
    </citation>
    <scope>NUCLEOTIDE SEQUENCE [LARGE SCALE GENOMIC DNA]</scope>
    <source>
        <strain evidence="1 2">S43</strain>
    </source>
</reference>
<dbReference type="NCBIfam" id="TIGR01509">
    <property type="entry name" value="HAD-SF-IA-v3"/>
    <property type="match status" value="1"/>
</dbReference>
<dbReference type="InterPro" id="IPR023214">
    <property type="entry name" value="HAD_sf"/>
</dbReference>
<gene>
    <name evidence="1" type="ORF">AUQ48_07320</name>
</gene>
<comment type="caution">
    <text evidence="1">The sequence shown here is derived from an EMBL/GenBank/DDBJ whole genome shotgun (WGS) entry which is preliminary data.</text>
</comment>
<dbReference type="PANTHER" id="PTHR18901:SF38">
    <property type="entry name" value="PSEUDOURIDINE-5'-PHOSPHATASE"/>
    <property type="match status" value="1"/>
</dbReference>
<dbReference type="SUPFAM" id="SSF56784">
    <property type="entry name" value="HAD-like"/>
    <property type="match status" value="1"/>
</dbReference>
<dbReference type="Gene3D" id="1.10.150.240">
    <property type="entry name" value="Putative phosphatase, domain 2"/>
    <property type="match status" value="1"/>
</dbReference>